<name>A0A840QMX7_9BACI</name>
<dbReference type="InterPro" id="IPR025618">
    <property type="entry name" value="YtpI"/>
</dbReference>
<keyword evidence="3" id="KW-1185">Reference proteome</keyword>
<evidence type="ECO:0000256" key="1">
    <source>
        <dbReference type="SAM" id="Phobius"/>
    </source>
</evidence>
<dbReference type="EMBL" id="JACHHB010000003">
    <property type="protein sequence ID" value="MBB5172735.1"/>
    <property type="molecule type" value="Genomic_DNA"/>
</dbReference>
<proteinExistence type="predicted"/>
<dbReference type="Pfam" id="PF14007">
    <property type="entry name" value="YtpI"/>
    <property type="match status" value="1"/>
</dbReference>
<feature type="transmembrane region" description="Helical" evidence="1">
    <location>
        <begin position="61"/>
        <end position="83"/>
    </location>
</feature>
<organism evidence="2 3">
    <name type="scientific">Texcoconibacillus texcoconensis</name>
    <dbReference type="NCBI Taxonomy" id="1095777"/>
    <lineage>
        <taxon>Bacteria</taxon>
        <taxon>Bacillati</taxon>
        <taxon>Bacillota</taxon>
        <taxon>Bacilli</taxon>
        <taxon>Bacillales</taxon>
        <taxon>Bacillaceae</taxon>
        <taxon>Texcoconibacillus</taxon>
    </lineage>
</organism>
<gene>
    <name evidence="2" type="ORF">HNQ41_000879</name>
</gene>
<keyword evidence="1" id="KW-0472">Membrane</keyword>
<evidence type="ECO:0000313" key="3">
    <source>
        <dbReference type="Proteomes" id="UP000551878"/>
    </source>
</evidence>
<protein>
    <submittedName>
        <fullName evidence="2">Putative membrane protein</fullName>
    </submittedName>
</protein>
<dbReference type="AlphaFoldDB" id="A0A840QMX7"/>
<comment type="caution">
    <text evidence="2">The sequence shown here is derived from an EMBL/GenBank/DDBJ whole genome shotgun (WGS) entry which is preliminary data.</text>
</comment>
<evidence type="ECO:0000313" key="2">
    <source>
        <dbReference type="EMBL" id="MBB5172735.1"/>
    </source>
</evidence>
<sequence length="106" mass="12101">MIFTTVIIASLVLFAYYKIKQIRTKQPMSRQWQSTKGNIAVGVFLTAFGLDQIIYRQTTVAYIVGFSFIALGLVNLILGYRLYRYYLPLAAKESEQSRDAAIKSQH</sequence>
<reference evidence="2 3" key="1">
    <citation type="submission" date="2020-08" db="EMBL/GenBank/DDBJ databases">
        <title>Genomic Encyclopedia of Type Strains, Phase IV (KMG-IV): sequencing the most valuable type-strain genomes for metagenomic binning, comparative biology and taxonomic classification.</title>
        <authorList>
            <person name="Goeker M."/>
        </authorList>
    </citation>
    <scope>NUCLEOTIDE SEQUENCE [LARGE SCALE GENOMIC DNA]</scope>
    <source>
        <strain evidence="2 3">DSM 24696</strain>
    </source>
</reference>
<accession>A0A840QMX7</accession>
<keyword evidence="1" id="KW-0812">Transmembrane</keyword>
<feature type="transmembrane region" description="Helical" evidence="1">
    <location>
        <begin position="37"/>
        <end position="55"/>
    </location>
</feature>
<keyword evidence="1" id="KW-1133">Transmembrane helix</keyword>
<dbReference type="Proteomes" id="UP000551878">
    <property type="component" value="Unassembled WGS sequence"/>
</dbReference>
<dbReference type="RefSeq" id="WP_184663194.1">
    <property type="nucleotide sequence ID" value="NZ_JACHHB010000003.1"/>
</dbReference>